<dbReference type="PROSITE" id="PS50082">
    <property type="entry name" value="WD_REPEATS_2"/>
    <property type="match status" value="3"/>
</dbReference>
<comment type="subcellular location">
    <subcellularLocation>
        <location evidence="1">Nucleus</location>
    </subcellularLocation>
</comment>
<keyword evidence="11" id="KW-0539">Nucleus</keyword>
<dbReference type="SUPFAM" id="SSF50978">
    <property type="entry name" value="WD40 repeat-like"/>
    <property type="match status" value="1"/>
</dbReference>
<dbReference type="InterPro" id="IPR015943">
    <property type="entry name" value="WD40/YVTN_repeat-like_dom_sf"/>
</dbReference>
<evidence type="ECO:0000313" key="16">
    <source>
        <dbReference type="EMBL" id="VVA31957.1"/>
    </source>
</evidence>
<dbReference type="GO" id="GO:0006334">
    <property type="term" value="P:nucleosome assembly"/>
    <property type="evidence" value="ECO:0007669"/>
    <property type="project" value="TreeGrafter"/>
</dbReference>
<feature type="domain" description="CAF1B/HIR1 beta-propeller" evidence="15">
    <location>
        <begin position="1"/>
        <end position="374"/>
    </location>
</feature>
<evidence type="ECO:0000256" key="6">
    <source>
        <dbReference type="ARBA" id="ARBA00022853"/>
    </source>
</evidence>
<feature type="region of interest" description="Disordered" evidence="14">
    <location>
        <begin position="519"/>
        <end position="553"/>
    </location>
</feature>
<evidence type="ECO:0000256" key="4">
    <source>
        <dbReference type="ARBA" id="ARBA00022737"/>
    </source>
</evidence>
<dbReference type="PANTHER" id="PTHR15271:SF4">
    <property type="entry name" value="CHROMATIN ASSEMBLY FACTOR 1 SUBUNIT B"/>
    <property type="match status" value="1"/>
</dbReference>
<keyword evidence="7" id="KW-0805">Transcription regulation</keyword>
<evidence type="ECO:0000256" key="2">
    <source>
        <dbReference type="ARBA" id="ARBA00007306"/>
    </source>
</evidence>
<dbReference type="InterPro" id="IPR036322">
    <property type="entry name" value="WD40_repeat_dom_sf"/>
</dbReference>
<dbReference type="Gramene" id="VVA31957">
    <property type="protein sequence ID" value="VVA31957"/>
    <property type="gene ID" value="Prudul26B032075"/>
</dbReference>
<keyword evidence="6" id="KW-0156">Chromatin regulator</keyword>
<evidence type="ECO:0000256" key="5">
    <source>
        <dbReference type="ARBA" id="ARBA00022763"/>
    </source>
</evidence>
<evidence type="ECO:0000259" key="15">
    <source>
        <dbReference type="Pfam" id="PF24105"/>
    </source>
</evidence>
<dbReference type="GO" id="GO:0033186">
    <property type="term" value="C:CAF-1 complex"/>
    <property type="evidence" value="ECO:0007669"/>
    <property type="project" value="TreeGrafter"/>
</dbReference>
<protein>
    <recommendedName>
        <fullName evidence="12">CAF-1 p60 homolog</fullName>
    </recommendedName>
</protein>
<feature type="compositionally biased region" description="Basic and acidic residues" evidence="14">
    <location>
        <begin position="415"/>
        <end position="449"/>
    </location>
</feature>
<keyword evidence="3 13" id="KW-0853">WD repeat</keyword>
<feature type="repeat" description="WD" evidence="13">
    <location>
        <begin position="16"/>
        <end position="50"/>
    </location>
</feature>
<dbReference type="PROSITE" id="PS00678">
    <property type="entry name" value="WD_REPEATS_1"/>
    <property type="match status" value="1"/>
</dbReference>
<accession>A0A5E4FWW4</accession>
<evidence type="ECO:0000256" key="13">
    <source>
        <dbReference type="PROSITE-ProRule" id="PRU00221"/>
    </source>
</evidence>
<evidence type="ECO:0000256" key="1">
    <source>
        <dbReference type="ARBA" id="ARBA00004123"/>
    </source>
</evidence>
<keyword evidence="9" id="KW-0233">DNA recombination</keyword>
<dbReference type="PROSITE" id="PS50294">
    <property type="entry name" value="WD_REPEATS_REGION"/>
    <property type="match status" value="2"/>
</dbReference>
<dbReference type="SMART" id="SM00320">
    <property type="entry name" value="WD40"/>
    <property type="match status" value="5"/>
</dbReference>
<dbReference type="Pfam" id="PF24105">
    <property type="entry name" value="Beta-prop_CAF1B_HIR1"/>
    <property type="match status" value="1"/>
</dbReference>
<evidence type="ECO:0000256" key="10">
    <source>
        <dbReference type="ARBA" id="ARBA00023204"/>
    </source>
</evidence>
<dbReference type="FunFam" id="2.130.10.10:FF:000466">
    <property type="entry name" value="Chromatin assembly factor 1 subunit FAS2"/>
    <property type="match status" value="1"/>
</dbReference>
<keyword evidence="5" id="KW-0227">DNA damage</keyword>
<organism evidence="16 17">
    <name type="scientific">Prunus dulcis</name>
    <name type="common">Almond</name>
    <name type="synonym">Amygdalus dulcis</name>
    <dbReference type="NCBI Taxonomy" id="3755"/>
    <lineage>
        <taxon>Eukaryota</taxon>
        <taxon>Viridiplantae</taxon>
        <taxon>Streptophyta</taxon>
        <taxon>Embryophyta</taxon>
        <taxon>Tracheophyta</taxon>
        <taxon>Spermatophyta</taxon>
        <taxon>Magnoliopsida</taxon>
        <taxon>eudicotyledons</taxon>
        <taxon>Gunneridae</taxon>
        <taxon>Pentapetalae</taxon>
        <taxon>rosids</taxon>
        <taxon>fabids</taxon>
        <taxon>Rosales</taxon>
        <taxon>Rosaceae</taxon>
        <taxon>Amygdaloideae</taxon>
        <taxon>Amygdaleae</taxon>
        <taxon>Prunus</taxon>
    </lineage>
</organism>
<evidence type="ECO:0000256" key="14">
    <source>
        <dbReference type="SAM" id="MobiDB-lite"/>
    </source>
</evidence>
<dbReference type="FunCoup" id="A0A5E4FWW4">
    <property type="interactions" value="2483"/>
</dbReference>
<keyword evidence="10" id="KW-0234">DNA repair</keyword>
<dbReference type="Proteomes" id="UP000327085">
    <property type="component" value="Chromosome 6"/>
</dbReference>
<feature type="repeat" description="WD" evidence="13">
    <location>
        <begin position="108"/>
        <end position="149"/>
    </location>
</feature>
<sequence length="553" mass="60844">MKGGTVQINWHDTKPVLTLDFHPTSGTLATGGADFDIKLWLINSSETQKKLPAASYQNSLSYHSSAVNVLRFSPSGEQLASGADGGELIVWKLHATETSTTWKVLKTLSFHRKDVLDLQWSTDGAFLISGSVDNSCIIWDVNRGSVHQILDAHAHYVQGVAWDPLANYAASLSSDRTCRIYVKKAQSKAKGAEKTNYVCQHVISKAEPPLLDDSKSAKYHLFHDETLPSFFRRLAWSPDGSFLLVPAGSYKISSALETINTAYVFSRKDLSRPALQLPGACKPVVAVRFCPLLFSLRGSNQSGFFKLPHRIVFAVATLNSLYIYDTESVPPIAIFAGLHYAAITDIAWSPNAQYLGLSSQDGYCTLVEFENDELGSPICSSEEKKVMRDENKSPVQKPEDMVIEATKNDSLIAEDNGRTVERNQQKKAERKEEKVMGEHNKRPAEKAEDMVIESTATDSLVAADNGNSEAEGNRKTELETKAKEVVDLQNRSPVENPEDMVVEVTANDSLVAACNAKSEAERNEGITESQSSMKTATVNKPTKRRITPMAIDP</sequence>
<dbReference type="OMA" id="QIYWHES"/>
<dbReference type="GO" id="GO:0005634">
    <property type="term" value="C:nucleus"/>
    <property type="evidence" value="ECO:0007669"/>
    <property type="project" value="UniProtKB-SubCell"/>
</dbReference>
<evidence type="ECO:0000256" key="12">
    <source>
        <dbReference type="ARBA" id="ARBA00077035"/>
    </source>
</evidence>
<evidence type="ECO:0000256" key="3">
    <source>
        <dbReference type="ARBA" id="ARBA00022574"/>
    </source>
</evidence>
<proteinExistence type="inferred from homology"/>
<name>A0A5E4FWW4_PRUDU</name>
<feature type="region of interest" description="Disordered" evidence="14">
    <location>
        <begin position="412"/>
        <end position="449"/>
    </location>
</feature>
<dbReference type="InterPro" id="IPR019775">
    <property type="entry name" value="WD40_repeat_CS"/>
</dbReference>
<dbReference type="InParanoid" id="A0A5E4FWW4"/>
<dbReference type="InterPro" id="IPR055410">
    <property type="entry name" value="Beta-prop_CAF1B_HIR1"/>
</dbReference>
<keyword evidence="8" id="KW-0804">Transcription</keyword>
<dbReference type="PANTHER" id="PTHR15271">
    <property type="entry name" value="CHROMATIN ASSEMBLY FACTOR 1 SUBUNIT B"/>
    <property type="match status" value="1"/>
</dbReference>
<gene>
    <name evidence="16" type="ORF">ALMOND_2B032075</name>
</gene>
<evidence type="ECO:0000256" key="7">
    <source>
        <dbReference type="ARBA" id="ARBA00023015"/>
    </source>
</evidence>
<dbReference type="GO" id="GO:0006335">
    <property type="term" value="P:DNA replication-dependent chromatin assembly"/>
    <property type="evidence" value="ECO:0007669"/>
    <property type="project" value="InterPro"/>
</dbReference>
<evidence type="ECO:0000313" key="17">
    <source>
        <dbReference type="Proteomes" id="UP000327085"/>
    </source>
</evidence>
<feature type="compositionally biased region" description="Polar residues" evidence="14">
    <location>
        <begin position="526"/>
        <end position="540"/>
    </location>
</feature>
<evidence type="ECO:0000256" key="11">
    <source>
        <dbReference type="ARBA" id="ARBA00023242"/>
    </source>
</evidence>
<dbReference type="GO" id="GO:0006310">
    <property type="term" value="P:DNA recombination"/>
    <property type="evidence" value="ECO:0007669"/>
    <property type="project" value="UniProtKB-KW"/>
</dbReference>
<dbReference type="Gene3D" id="2.130.10.10">
    <property type="entry name" value="YVTN repeat-like/Quinoprotein amine dehydrogenase"/>
    <property type="match status" value="2"/>
</dbReference>
<reference evidence="17" key="1">
    <citation type="journal article" date="2020" name="Plant J.">
        <title>Transposons played a major role in the diversification between the closely related almond and peach genomes: results from the almond genome sequence.</title>
        <authorList>
            <person name="Alioto T."/>
            <person name="Alexiou K.G."/>
            <person name="Bardil A."/>
            <person name="Barteri F."/>
            <person name="Castanera R."/>
            <person name="Cruz F."/>
            <person name="Dhingra A."/>
            <person name="Duval H."/>
            <person name="Fernandez I Marti A."/>
            <person name="Frias L."/>
            <person name="Galan B."/>
            <person name="Garcia J.L."/>
            <person name="Howad W."/>
            <person name="Gomez-Garrido J."/>
            <person name="Gut M."/>
            <person name="Julca I."/>
            <person name="Morata J."/>
            <person name="Puigdomenech P."/>
            <person name="Ribeca P."/>
            <person name="Rubio Cabetas M.J."/>
            <person name="Vlasova A."/>
            <person name="Wirthensohn M."/>
            <person name="Garcia-Mas J."/>
            <person name="Gabaldon T."/>
            <person name="Casacuberta J.M."/>
            <person name="Arus P."/>
        </authorList>
    </citation>
    <scope>NUCLEOTIDE SEQUENCE [LARGE SCALE GENOMIC DNA]</scope>
    <source>
        <strain evidence="17">cv. Texas</strain>
    </source>
</reference>
<dbReference type="EMBL" id="CABIKO010000232">
    <property type="protein sequence ID" value="VVA31957.1"/>
    <property type="molecule type" value="Genomic_DNA"/>
</dbReference>
<feature type="compositionally biased region" description="Basic and acidic residues" evidence="14">
    <location>
        <begin position="471"/>
        <end position="482"/>
    </location>
</feature>
<dbReference type="InterPro" id="IPR001680">
    <property type="entry name" value="WD40_rpt"/>
</dbReference>
<evidence type="ECO:0000256" key="8">
    <source>
        <dbReference type="ARBA" id="ARBA00023163"/>
    </source>
</evidence>
<dbReference type="InterPro" id="IPR045145">
    <property type="entry name" value="PTHR15271"/>
</dbReference>
<dbReference type="GO" id="GO:0006281">
    <property type="term" value="P:DNA repair"/>
    <property type="evidence" value="ECO:0007669"/>
    <property type="project" value="UniProtKB-KW"/>
</dbReference>
<feature type="region of interest" description="Disordered" evidence="14">
    <location>
        <begin position="462"/>
        <end position="482"/>
    </location>
</feature>
<keyword evidence="4" id="KW-0677">Repeat</keyword>
<dbReference type="AlphaFoldDB" id="A0A5E4FWW4"/>
<feature type="repeat" description="WD" evidence="13">
    <location>
        <begin position="60"/>
        <end position="101"/>
    </location>
</feature>
<evidence type="ECO:0000256" key="9">
    <source>
        <dbReference type="ARBA" id="ARBA00023172"/>
    </source>
</evidence>
<comment type="similarity">
    <text evidence="2">Belongs to the WD repeat HIR1 family.</text>
</comment>